<accession>A0A2P2NWI4</accession>
<reference evidence="1" key="1">
    <citation type="submission" date="2018-02" db="EMBL/GenBank/DDBJ databases">
        <title>Rhizophora mucronata_Transcriptome.</title>
        <authorList>
            <person name="Meera S.P."/>
            <person name="Sreeshan A."/>
            <person name="Augustine A."/>
        </authorList>
    </citation>
    <scope>NUCLEOTIDE SEQUENCE</scope>
    <source>
        <tissue evidence="1">Leaf</tissue>
    </source>
</reference>
<dbReference type="AlphaFoldDB" id="A0A2P2NWI4"/>
<name>A0A2P2NWI4_RHIMU</name>
<organism evidence="1">
    <name type="scientific">Rhizophora mucronata</name>
    <name type="common">Asiatic mangrove</name>
    <dbReference type="NCBI Taxonomy" id="61149"/>
    <lineage>
        <taxon>Eukaryota</taxon>
        <taxon>Viridiplantae</taxon>
        <taxon>Streptophyta</taxon>
        <taxon>Embryophyta</taxon>
        <taxon>Tracheophyta</taxon>
        <taxon>Spermatophyta</taxon>
        <taxon>Magnoliopsida</taxon>
        <taxon>eudicotyledons</taxon>
        <taxon>Gunneridae</taxon>
        <taxon>Pentapetalae</taxon>
        <taxon>rosids</taxon>
        <taxon>fabids</taxon>
        <taxon>Malpighiales</taxon>
        <taxon>Rhizophoraceae</taxon>
        <taxon>Rhizophora</taxon>
    </lineage>
</organism>
<proteinExistence type="predicted"/>
<evidence type="ECO:0000313" key="1">
    <source>
        <dbReference type="EMBL" id="MBX46854.1"/>
    </source>
</evidence>
<sequence length="74" mass="8791">MQSINLILRKFELVCPIASMSKNWVQLRSLELKTKQERINNLNCWIGQEFSIQNSSNMADYFPKRILRLRFSIS</sequence>
<dbReference type="EMBL" id="GGEC01066370">
    <property type="protein sequence ID" value="MBX46854.1"/>
    <property type="molecule type" value="Transcribed_RNA"/>
</dbReference>
<protein>
    <submittedName>
        <fullName evidence="1">Uncharacterized protein</fullName>
    </submittedName>
</protein>